<dbReference type="EMBL" id="CAVNYO010000463">
    <property type="protein sequence ID" value="CAK5282866.1"/>
    <property type="molecule type" value="Genomic_DNA"/>
</dbReference>
<proteinExistence type="predicted"/>
<evidence type="ECO:0000256" key="1">
    <source>
        <dbReference type="SAM" id="MobiDB-lite"/>
    </source>
</evidence>
<comment type="caution">
    <text evidence="2">The sequence shown here is derived from an EMBL/GenBank/DDBJ whole genome shotgun (WGS) entry which is preliminary data.</text>
</comment>
<evidence type="ECO:0000313" key="3">
    <source>
        <dbReference type="Proteomes" id="UP001295794"/>
    </source>
</evidence>
<accession>A0AAD2K8C8</accession>
<feature type="region of interest" description="Disordered" evidence="1">
    <location>
        <begin position="73"/>
        <end position="99"/>
    </location>
</feature>
<gene>
    <name evidence="2" type="ORF">MYCIT1_LOCUS34971</name>
</gene>
<organism evidence="2 3">
    <name type="scientific">Mycena citricolor</name>
    <dbReference type="NCBI Taxonomy" id="2018698"/>
    <lineage>
        <taxon>Eukaryota</taxon>
        <taxon>Fungi</taxon>
        <taxon>Dikarya</taxon>
        <taxon>Basidiomycota</taxon>
        <taxon>Agaricomycotina</taxon>
        <taxon>Agaricomycetes</taxon>
        <taxon>Agaricomycetidae</taxon>
        <taxon>Agaricales</taxon>
        <taxon>Marasmiineae</taxon>
        <taxon>Mycenaceae</taxon>
        <taxon>Mycena</taxon>
    </lineage>
</organism>
<keyword evidence="3" id="KW-1185">Reference proteome</keyword>
<name>A0AAD2K8C8_9AGAR</name>
<sequence>NRPAMVSVWMPEGSVLKYMAENSPVSGYAISLASDLPRRVIELTGCTAYKHCGRPGISAFIQCHPRRSLRCKPATKTARTPQTELHRSGTCSSTKGGRW</sequence>
<evidence type="ECO:0000313" key="2">
    <source>
        <dbReference type="EMBL" id="CAK5282866.1"/>
    </source>
</evidence>
<reference evidence="2" key="1">
    <citation type="submission" date="2023-11" db="EMBL/GenBank/DDBJ databases">
        <authorList>
            <person name="De Vega J J."/>
            <person name="De Vega J J."/>
        </authorList>
    </citation>
    <scope>NUCLEOTIDE SEQUENCE</scope>
</reference>
<feature type="non-terminal residue" evidence="2">
    <location>
        <position position="1"/>
    </location>
</feature>
<feature type="compositionally biased region" description="Polar residues" evidence="1">
    <location>
        <begin position="77"/>
        <end position="99"/>
    </location>
</feature>
<dbReference type="Proteomes" id="UP001295794">
    <property type="component" value="Unassembled WGS sequence"/>
</dbReference>
<dbReference type="AlphaFoldDB" id="A0AAD2K8C8"/>
<protein>
    <submittedName>
        <fullName evidence="2">Uncharacterized protein</fullName>
    </submittedName>
</protein>